<accession>A0ABY2WEY6</accession>
<dbReference type="Proteomes" id="UP000305730">
    <property type="component" value="Unassembled WGS sequence"/>
</dbReference>
<comment type="caution">
    <text evidence="1">The sequence shown here is derived from an EMBL/GenBank/DDBJ whole genome shotgun (WGS) entry which is preliminary data.</text>
</comment>
<sequence>MTFSNYATVLKTSLFRHHKCRRLMLFGGALPNIEALISELDVAQLLIDREHDFIASYDLIPSLRGRSISFTEQVDYGEELWEKKDIIANLYQSQVNDKAQISYNVSALVATNTQIDGIPSWFIVVAQDVAIPEQVVGDIELLGGVGVPPELSSHDLVTLKQSVVPGTIPEPSQLLPVRVPL</sequence>
<evidence type="ECO:0000313" key="1">
    <source>
        <dbReference type="EMBL" id="TMP46265.1"/>
    </source>
</evidence>
<name>A0ABY2WEY6_9GAMM</name>
<protein>
    <submittedName>
        <fullName evidence="1">Uncharacterized protein</fullName>
    </submittedName>
</protein>
<organism evidence="1 2">
    <name type="scientific">Pseudoalteromonas citrea</name>
    <dbReference type="NCBI Taxonomy" id="43655"/>
    <lineage>
        <taxon>Bacteria</taxon>
        <taxon>Pseudomonadati</taxon>
        <taxon>Pseudomonadota</taxon>
        <taxon>Gammaproteobacteria</taxon>
        <taxon>Alteromonadales</taxon>
        <taxon>Pseudoalteromonadaceae</taxon>
        <taxon>Pseudoalteromonas</taxon>
    </lineage>
</organism>
<proteinExistence type="predicted"/>
<dbReference type="EMBL" id="PNCK01000009">
    <property type="protein sequence ID" value="TMP46265.1"/>
    <property type="molecule type" value="Genomic_DNA"/>
</dbReference>
<dbReference type="RefSeq" id="WP_138594615.1">
    <property type="nucleotide sequence ID" value="NZ_PNCK01000009.1"/>
</dbReference>
<reference evidence="2" key="1">
    <citation type="submission" date="2019-06" db="EMBL/GenBank/DDBJ databases">
        <title>Co-occurence of chitin degradation, pigmentation and bioactivity in marine Pseudoalteromonas.</title>
        <authorList>
            <person name="Sonnenschein E.C."/>
            <person name="Bech P.K."/>
        </authorList>
    </citation>
    <scope>NUCLEOTIDE SEQUENCE [LARGE SCALE GENOMIC DNA]</scope>
    <source>
        <strain evidence="2">S2233</strain>
    </source>
</reference>
<gene>
    <name evidence="1" type="ORF">CWB97_02085</name>
</gene>
<keyword evidence="2" id="KW-1185">Reference proteome</keyword>
<evidence type="ECO:0000313" key="2">
    <source>
        <dbReference type="Proteomes" id="UP000305730"/>
    </source>
</evidence>